<evidence type="ECO:0000313" key="2">
    <source>
        <dbReference type="EMBL" id="OGG13557.1"/>
    </source>
</evidence>
<dbReference type="SUPFAM" id="SSF53335">
    <property type="entry name" value="S-adenosyl-L-methionine-dependent methyltransferases"/>
    <property type="match status" value="1"/>
</dbReference>
<evidence type="ECO:0000259" key="1">
    <source>
        <dbReference type="Pfam" id="PF13649"/>
    </source>
</evidence>
<dbReference type="STRING" id="1798375.A2773_02820"/>
<proteinExistence type="predicted"/>
<dbReference type="InterPro" id="IPR041698">
    <property type="entry name" value="Methyltransf_25"/>
</dbReference>
<feature type="non-terminal residue" evidence="2">
    <location>
        <position position="1"/>
    </location>
</feature>
<evidence type="ECO:0000313" key="3">
    <source>
        <dbReference type="Proteomes" id="UP000177383"/>
    </source>
</evidence>
<dbReference type="Gene3D" id="3.40.50.150">
    <property type="entry name" value="Vaccinia Virus protein VP39"/>
    <property type="match status" value="1"/>
</dbReference>
<name>A0A1F5ZNA4_9BACT</name>
<dbReference type="InterPro" id="IPR029063">
    <property type="entry name" value="SAM-dependent_MTases_sf"/>
</dbReference>
<accession>A0A1F5ZNA4</accession>
<comment type="caution">
    <text evidence="2">The sequence shown here is derived from an EMBL/GenBank/DDBJ whole genome shotgun (WGS) entry which is preliminary data.</text>
</comment>
<gene>
    <name evidence="2" type="ORF">A2773_02820</name>
</gene>
<dbReference type="Pfam" id="PF13649">
    <property type="entry name" value="Methyltransf_25"/>
    <property type="match status" value="1"/>
</dbReference>
<dbReference type="EMBL" id="MFJE01000046">
    <property type="protein sequence ID" value="OGG13557.1"/>
    <property type="molecule type" value="Genomic_DNA"/>
</dbReference>
<reference evidence="2 3" key="1">
    <citation type="journal article" date="2016" name="Nat. Commun.">
        <title>Thousands of microbial genomes shed light on interconnected biogeochemical processes in an aquifer system.</title>
        <authorList>
            <person name="Anantharaman K."/>
            <person name="Brown C.T."/>
            <person name="Hug L.A."/>
            <person name="Sharon I."/>
            <person name="Castelle C.J."/>
            <person name="Probst A.J."/>
            <person name="Thomas B.C."/>
            <person name="Singh A."/>
            <person name="Wilkins M.J."/>
            <person name="Karaoz U."/>
            <person name="Brodie E.L."/>
            <person name="Williams K.H."/>
            <person name="Hubbard S.S."/>
            <person name="Banfield J.F."/>
        </authorList>
    </citation>
    <scope>NUCLEOTIDE SEQUENCE [LARGE SCALE GENOMIC DNA]</scope>
</reference>
<dbReference type="CDD" id="cd02440">
    <property type="entry name" value="AdoMet_MTases"/>
    <property type="match status" value="1"/>
</dbReference>
<dbReference type="AlphaFoldDB" id="A0A1F5ZNA4"/>
<feature type="domain" description="Methyltransferase" evidence="1">
    <location>
        <begin position="40"/>
        <end position="132"/>
    </location>
</feature>
<protein>
    <recommendedName>
        <fullName evidence="1">Methyltransferase domain-containing protein</fullName>
    </recommendedName>
</protein>
<sequence length="223" mass="25363">PQRYIDLVENTRFPMLQEYQRVELDYITTKIQTPQSKTFIDIGAGYGRVLPQLAGKAKRVVAIELDEEMLRELKRRAEEYANVDVVSGNGNNLTELLKDENVQNPVLLSLQNSLGTWKGDYHTALEGMRHVAEAPGGEVIISLLRQEAFQEQAVPMYRTLEELVGEADLERTDAKRGVFRSKTDYKSQWWTAKQRAEIAGILGGQKAGEVLTPNFWILHIRHP</sequence>
<dbReference type="Proteomes" id="UP000177383">
    <property type="component" value="Unassembled WGS sequence"/>
</dbReference>
<organism evidence="2 3">
    <name type="scientific">Candidatus Gottesmanbacteria bacterium RIFCSPHIGHO2_01_FULL_39_10</name>
    <dbReference type="NCBI Taxonomy" id="1798375"/>
    <lineage>
        <taxon>Bacteria</taxon>
        <taxon>Candidatus Gottesmaniibacteriota</taxon>
    </lineage>
</organism>